<sequence>MECPRCKIELTNDPYRGTEERHRRRVRLQVVAHEAGVEIDRCSGCGGVFLDHGELAKIQNAASQGDTKQTVAPTTTIQRVYARGRERGAETDPEAAVALVCPACGGEMAGRNWGFGSEVMVDTCIECRGVWLDFGELEALEGLFR</sequence>
<dbReference type="OrthoDB" id="9814037at2"/>
<protein>
    <recommendedName>
        <fullName evidence="1">Transcription factor zinc-finger domain-containing protein</fullName>
    </recommendedName>
</protein>
<evidence type="ECO:0000313" key="2">
    <source>
        <dbReference type="EMBL" id="MRG95157.1"/>
    </source>
</evidence>
<comment type="caution">
    <text evidence="2">The sequence shown here is derived from an EMBL/GenBank/DDBJ whole genome shotgun (WGS) entry which is preliminary data.</text>
</comment>
<name>A0A6N7PUB4_9BACT</name>
<accession>A0A6N7PUB4</accession>
<dbReference type="AlphaFoldDB" id="A0A6N7PUB4"/>
<evidence type="ECO:0000259" key="1">
    <source>
        <dbReference type="Pfam" id="PF13453"/>
    </source>
</evidence>
<evidence type="ECO:0000313" key="3">
    <source>
        <dbReference type="Proteomes" id="UP000440224"/>
    </source>
</evidence>
<organism evidence="2 3">
    <name type="scientific">Polyangium spumosum</name>
    <dbReference type="NCBI Taxonomy" id="889282"/>
    <lineage>
        <taxon>Bacteria</taxon>
        <taxon>Pseudomonadati</taxon>
        <taxon>Myxococcota</taxon>
        <taxon>Polyangia</taxon>
        <taxon>Polyangiales</taxon>
        <taxon>Polyangiaceae</taxon>
        <taxon>Polyangium</taxon>
    </lineage>
</organism>
<dbReference type="EMBL" id="WJIE01000007">
    <property type="protein sequence ID" value="MRG95157.1"/>
    <property type="molecule type" value="Genomic_DNA"/>
</dbReference>
<proteinExistence type="predicted"/>
<feature type="domain" description="Transcription factor zinc-finger" evidence="1">
    <location>
        <begin position="28"/>
        <end position="58"/>
    </location>
</feature>
<dbReference type="Pfam" id="PF13453">
    <property type="entry name" value="Zn_ribbon_TFIIB"/>
    <property type="match status" value="2"/>
</dbReference>
<reference evidence="2 3" key="1">
    <citation type="submission" date="2019-10" db="EMBL/GenBank/DDBJ databases">
        <title>A soil myxobacterium in the family Polyangiaceae.</title>
        <authorList>
            <person name="Li Y."/>
            <person name="Wang J."/>
        </authorList>
    </citation>
    <scope>NUCLEOTIDE SEQUENCE [LARGE SCALE GENOMIC DNA]</scope>
    <source>
        <strain evidence="2 3">DSM 14734</strain>
    </source>
</reference>
<dbReference type="RefSeq" id="WP_153821983.1">
    <property type="nucleotide sequence ID" value="NZ_WJIE01000007.1"/>
</dbReference>
<keyword evidence="3" id="KW-1185">Reference proteome</keyword>
<gene>
    <name evidence="2" type="ORF">GF068_25035</name>
</gene>
<dbReference type="InterPro" id="IPR027392">
    <property type="entry name" value="TF_Znf"/>
</dbReference>
<feature type="domain" description="Transcription factor zinc-finger" evidence="1">
    <location>
        <begin position="101"/>
        <end position="140"/>
    </location>
</feature>
<dbReference type="Proteomes" id="UP000440224">
    <property type="component" value="Unassembled WGS sequence"/>
</dbReference>